<proteinExistence type="predicted"/>
<evidence type="ECO:0000313" key="4">
    <source>
        <dbReference type="Proteomes" id="UP000242520"/>
    </source>
</evidence>
<organism evidence="3 4">
    <name type="scientific">Tepidibacter thalassicus DSM 15285</name>
    <dbReference type="NCBI Taxonomy" id="1123350"/>
    <lineage>
        <taxon>Bacteria</taxon>
        <taxon>Bacillati</taxon>
        <taxon>Bacillota</taxon>
        <taxon>Clostridia</taxon>
        <taxon>Peptostreptococcales</taxon>
        <taxon>Peptostreptococcaceae</taxon>
        <taxon>Tepidibacter</taxon>
    </lineage>
</organism>
<accession>A0A1M5PW53</accession>
<evidence type="ECO:0000256" key="2">
    <source>
        <dbReference type="SAM" id="Phobius"/>
    </source>
</evidence>
<dbReference type="OrthoDB" id="1904583at2"/>
<keyword evidence="4" id="KW-1185">Reference proteome</keyword>
<keyword evidence="2" id="KW-0812">Transmembrane</keyword>
<feature type="coiled-coil region" evidence="1">
    <location>
        <begin position="10"/>
        <end position="72"/>
    </location>
</feature>
<feature type="transmembrane region" description="Helical" evidence="2">
    <location>
        <begin position="76"/>
        <end position="96"/>
    </location>
</feature>
<dbReference type="STRING" id="1123350.SAMN02744040_00624"/>
<protein>
    <recommendedName>
        <fullName evidence="5">Haemolysin XhlA</fullName>
    </recommendedName>
</protein>
<dbReference type="RefSeq" id="WP_072723557.1">
    <property type="nucleotide sequence ID" value="NZ_FQXH01000007.1"/>
</dbReference>
<reference evidence="4" key="1">
    <citation type="submission" date="2016-11" db="EMBL/GenBank/DDBJ databases">
        <authorList>
            <person name="Varghese N."/>
            <person name="Submissions S."/>
        </authorList>
    </citation>
    <scope>NUCLEOTIDE SEQUENCE [LARGE SCALE GENOMIC DNA]</scope>
    <source>
        <strain evidence="4">DSM 15285</strain>
    </source>
</reference>
<evidence type="ECO:0000256" key="1">
    <source>
        <dbReference type="SAM" id="Coils"/>
    </source>
</evidence>
<gene>
    <name evidence="3" type="ORF">SAMN02744040_00624</name>
</gene>
<evidence type="ECO:0000313" key="3">
    <source>
        <dbReference type="EMBL" id="SHH05741.1"/>
    </source>
</evidence>
<keyword evidence="2" id="KW-0472">Membrane</keyword>
<keyword evidence="2" id="KW-1133">Transmembrane helix</keyword>
<dbReference type="Proteomes" id="UP000242520">
    <property type="component" value="Unassembled WGS sequence"/>
</dbReference>
<name>A0A1M5PW53_9FIRM</name>
<evidence type="ECO:0008006" key="5">
    <source>
        <dbReference type="Google" id="ProtNLM"/>
    </source>
</evidence>
<dbReference type="EMBL" id="FQXH01000007">
    <property type="protein sequence ID" value="SHH05741.1"/>
    <property type="molecule type" value="Genomic_DNA"/>
</dbReference>
<dbReference type="AlphaFoldDB" id="A0A1M5PW53"/>
<keyword evidence="1" id="KW-0175">Coiled coil</keyword>
<sequence length="97" mass="11066">MNDCKDCVYMTTLAKRVEEIEKNNKDFEIRITNLERKTDVEKERTDMIFNILNEIKGSIEKIANKIEDIESRPNKLLWGILGTVAGAIIMAGITHLG</sequence>